<proteinExistence type="predicted"/>
<name>K1U352_9ZZZZ</name>
<evidence type="ECO:0000256" key="1">
    <source>
        <dbReference type="SAM" id="Phobius"/>
    </source>
</evidence>
<sequence>ALMKMERMHMGWYFRNIGWKALMGGVIGLAILWLSHILVAGAANLII</sequence>
<feature type="non-terminal residue" evidence="2">
    <location>
        <position position="1"/>
    </location>
</feature>
<evidence type="ECO:0000313" key="2">
    <source>
        <dbReference type="EMBL" id="EKC76643.1"/>
    </source>
</evidence>
<comment type="caution">
    <text evidence="2">The sequence shown here is derived from an EMBL/GenBank/DDBJ whole genome shotgun (WGS) entry which is preliminary data.</text>
</comment>
<protein>
    <submittedName>
        <fullName evidence="2">Na+/H+ antiporter</fullName>
    </submittedName>
</protein>
<gene>
    <name evidence="2" type="ORF">LEA_04599</name>
</gene>
<reference evidence="2" key="1">
    <citation type="journal article" date="2013" name="Environ. Microbiol.">
        <title>Microbiota from the distal guts of lean and obese adolescents exhibit partial functional redundancy besides clear differences in community structure.</title>
        <authorList>
            <person name="Ferrer M."/>
            <person name="Ruiz A."/>
            <person name="Lanza F."/>
            <person name="Haange S.B."/>
            <person name="Oberbach A."/>
            <person name="Till H."/>
            <person name="Bargiela R."/>
            <person name="Campoy C."/>
            <person name="Segura M.T."/>
            <person name="Richter M."/>
            <person name="von Bergen M."/>
            <person name="Seifert J."/>
            <person name="Suarez A."/>
        </authorList>
    </citation>
    <scope>NUCLEOTIDE SEQUENCE</scope>
</reference>
<keyword evidence="1" id="KW-0812">Transmembrane</keyword>
<dbReference type="EMBL" id="AJWY01003016">
    <property type="protein sequence ID" value="EKC76643.1"/>
    <property type="molecule type" value="Genomic_DNA"/>
</dbReference>
<accession>K1U352</accession>
<keyword evidence="1" id="KW-1133">Transmembrane helix</keyword>
<organism evidence="2">
    <name type="scientific">human gut metagenome</name>
    <dbReference type="NCBI Taxonomy" id="408170"/>
    <lineage>
        <taxon>unclassified sequences</taxon>
        <taxon>metagenomes</taxon>
        <taxon>organismal metagenomes</taxon>
    </lineage>
</organism>
<keyword evidence="1" id="KW-0472">Membrane</keyword>
<dbReference type="AlphaFoldDB" id="K1U352"/>
<feature type="transmembrane region" description="Helical" evidence="1">
    <location>
        <begin position="21"/>
        <end position="46"/>
    </location>
</feature>